<comment type="caution">
    <text evidence="1">The sequence shown here is derived from an EMBL/GenBank/DDBJ whole genome shotgun (WGS) entry which is preliminary data.</text>
</comment>
<reference evidence="1 2" key="1">
    <citation type="journal article" date="2019" name="Mol. Ecol. Resour.">
        <title>Improving Illumina assemblies with Hi-C and long reads: an example with the North African dromedary.</title>
        <authorList>
            <person name="Elbers J.P."/>
            <person name="Rogers M.F."/>
            <person name="Perelman P.L."/>
            <person name="Proskuryakova A.A."/>
            <person name="Serdyukova N.A."/>
            <person name="Johnson W.E."/>
            <person name="Horin P."/>
            <person name="Corander J."/>
            <person name="Murphy D."/>
            <person name="Burger P.A."/>
        </authorList>
    </citation>
    <scope>NUCLEOTIDE SEQUENCE [LARGE SCALE GENOMIC DNA]</scope>
    <source>
        <strain evidence="1">Drom800</strain>
        <tissue evidence="1">Blood</tissue>
    </source>
</reference>
<dbReference type="AlphaFoldDB" id="A0A5N4DXE9"/>
<gene>
    <name evidence="1" type="ORF">Cadr_000009942</name>
</gene>
<name>A0A5N4DXE9_CAMDR</name>
<accession>A0A5N4DXE9</accession>
<keyword evidence="2" id="KW-1185">Reference proteome</keyword>
<proteinExistence type="predicted"/>
<organism evidence="1 2">
    <name type="scientific">Camelus dromedarius</name>
    <name type="common">Dromedary</name>
    <name type="synonym">Arabian camel</name>
    <dbReference type="NCBI Taxonomy" id="9838"/>
    <lineage>
        <taxon>Eukaryota</taxon>
        <taxon>Metazoa</taxon>
        <taxon>Chordata</taxon>
        <taxon>Craniata</taxon>
        <taxon>Vertebrata</taxon>
        <taxon>Euteleostomi</taxon>
        <taxon>Mammalia</taxon>
        <taxon>Eutheria</taxon>
        <taxon>Laurasiatheria</taxon>
        <taxon>Artiodactyla</taxon>
        <taxon>Tylopoda</taxon>
        <taxon>Camelidae</taxon>
        <taxon>Camelus</taxon>
    </lineage>
</organism>
<evidence type="ECO:0000313" key="1">
    <source>
        <dbReference type="EMBL" id="KAB1275822.1"/>
    </source>
</evidence>
<protein>
    <submittedName>
        <fullName evidence="1">Uncharacterized protein</fullName>
    </submittedName>
</protein>
<dbReference type="EMBL" id="JWIN03000008">
    <property type="protein sequence ID" value="KAB1275822.1"/>
    <property type="molecule type" value="Genomic_DNA"/>
</dbReference>
<evidence type="ECO:0000313" key="2">
    <source>
        <dbReference type="Proteomes" id="UP000299084"/>
    </source>
</evidence>
<sequence>MIFVQTVLIPQSAHLQSSAVCRSYSSRPCTSHLLFGPHGCALSFLAGSIHRLVLKDEEIGTLTDTLPLSFLSFVKFFKLLTCVKLILSHGFEELFYAVFVD</sequence>
<dbReference type="Proteomes" id="UP000299084">
    <property type="component" value="Unassembled WGS sequence"/>
</dbReference>